<evidence type="ECO:0000313" key="2">
    <source>
        <dbReference type="Proteomes" id="UP000236319"/>
    </source>
</evidence>
<keyword evidence="2" id="KW-1185">Reference proteome</keyword>
<name>A0A2H6KCZ4_9APIC</name>
<proteinExistence type="predicted"/>
<protein>
    <submittedName>
        <fullName evidence="1">Family transcriptional regulator, putative</fullName>
    </submittedName>
</protein>
<dbReference type="Proteomes" id="UP000236319">
    <property type="component" value="Unassembled WGS sequence"/>
</dbReference>
<dbReference type="EMBL" id="BDSA01000002">
    <property type="protein sequence ID" value="GBE60862.1"/>
    <property type="molecule type" value="Genomic_DNA"/>
</dbReference>
<sequence>MITRRRRVAFDVRQAVGVSVGELVEGAGRGCWGFRRFLEQEIDQFVVFDCVILFHCCFHEVPRGSVGAFVSLIHVEFVVDAPQRQVADVVVHLALVKPDNAAMREELVALILRKPIYL</sequence>
<reference evidence="1 2" key="1">
    <citation type="journal article" date="2017" name="BMC Genomics">
        <title>Whole-genome assembly of Babesia ovata and comparative genomics between closely related pathogens.</title>
        <authorList>
            <person name="Yamagishi J."/>
            <person name="Asada M."/>
            <person name="Hakimi H."/>
            <person name="Tanaka T.Q."/>
            <person name="Sugimoto C."/>
            <person name="Kawazu S."/>
        </authorList>
    </citation>
    <scope>NUCLEOTIDE SEQUENCE [LARGE SCALE GENOMIC DNA]</scope>
    <source>
        <strain evidence="1 2">Miyake</strain>
    </source>
</reference>
<gene>
    <name evidence="1" type="ORF">BOVATA_023550</name>
</gene>
<accession>A0A2H6KCZ4</accession>
<dbReference type="GeneID" id="39874632"/>
<organism evidence="1 2">
    <name type="scientific">Babesia ovata</name>
    <dbReference type="NCBI Taxonomy" id="189622"/>
    <lineage>
        <taxon>Eukaryota</taxon>
        <taxon>Sar</taxon>
        <taxon>Alveolata</taxon>
        <taxon>Apicomplexa</taxon>
        <taxon>Aconoidasida</taxon>
        <taxon>Piroplasmida</taxon>
        <taxon>Babesiidae</taxon>
        <taxon>Babesia</taxon>
    </lineage>
</organism>
<comment type="caution">
    <text evidence="1">The sequence shown here is derived from an EMBL/GenBank/DDBJ whole genome shotgun (WGS) entry which is preliminary data.</text>
</comment>
<evidence type="ECO:0000313" key="1">
    <source>
        <dbReference type="EMBL" id="GBE60862.1"/>
    </source>
</evidence>
<dbReference type="VEuPathDB" id="PiroplasmaDB:BOVATA_023550"/>
<dbReference type="AlphaFoldDB" id="A0A2H6KCZ4"/>
<dbReference type="RefSeq" id="XP_028867105.1">
    <property type="nucleotide sequence ID" value="XM_029011272.1"/>
</dbReference>